<evidence type="ECO:0000259" key="2">
    <source>
        <dbReference type="Pfam" id="PF13439"/>
    </source>
</evidence>
<sequence length="398" mass="45886">MKVLFITIAWPEPGNQNLYSDLMNEFADNGHQVTVLASRPRRVKKPTTFTTENNLKICRVKTGNISKSNPLEKMLSLFFLNRQFEKALNKYLANENYDLIIFNTPPITLSPFIEKLKDKYGCKFYLLLKDIWPYGFVDFDLIRKNGLIYNYFRKHEKRLYRVADRIGCMSPLGIDFVLSKNPELDPEKLEVCPNAIRVKDVNSTKELDIRKKYKIPEDATIYIYSGNISLGHGIEFLGETITDLKGYKKAFFLIGGSGLYFEKIRSQLKKSSVSNALVYDYLPKEDFENLLSICDVGLILLSSKYNYPQFPSRLLSYLHNRMAVLCAVNTSTDIGQIVEENQAGLSVTHGDRKRFIEAIKSMSENTQMLKEMKDNSFHLLNEKYTTDIAYRTILNSIK</sequence>
<dbReference type="Pfam" id="PF13439">
    <property type="entry name" value="Glyco_transf_4"/>
    <property type="match status" value="1"/>
</dbReference>
<dbReference type="Gene3D" id="3.40.50.2000">
    <property type="entry name" value="Glycogen Phosphorylase B"/>
    <property type="match status" value="2"/>
</dbReference>
<dbReference type="PANTHER" id="PTHR12526">
    <property type="entry name" value="GLYCOSYLTRANSFERASE"/>
    <property type="match status" value="1"/>
</dbReference>
<organism evidence="3 4">
    <name type="scientific">Rhodohalobacter mucosus</name>
    <dbReference type="NCBI Taxonomy" id="2079485"/>
    <lineage>
        <taxon>Bacteria</taxon>
        <taxon>Pseudomonadati</taxon>
        <taxon>Balneolota</taxon>
        <taxon>Balneolia</taxon>
        <taxon>Balneolales</taxon>
        <taxon>Balneolaceae</taxon>
        <taxon>Rhodohalobacter</taxon>
    </lineage>
</organism>
<evidence type="ECO:0000313" key="3">
    <source>
        <dbReference type="EMBL" id="PWN07801.1"/>
    </source>
</evidence>
<dbReference type="EMBL" id="QGGB01000002">
    <property type="protein sequence ID" value="PWN07801.1"/>
    <property type="molecule type" value="Genomic_DNA"/>
</dbReference>
<evidence type="ECO:0000313" key="4">
    <source>
        <dbReference type="Proteomes" id="UP000245533"/>
    </source>
</evidence>
<dbReference type="SUPFAM" id="SSF53756">
    <property type="entry name" value="UDP-Glycosyltransferase/glycogen phosphorylase"/>
    <property type="match status" value="1"/>
</dbReference>
<dbReference type="GO" id="GO:0016757">
    <property type="term" value="F:glycosyltransferase activity"/>
    <property type="evidence" value="ECO:0007669"/>
    <property type="project" value="InterPro"/>
</dbReference>
<feature type="domain" description="Glycosyltransferase subfamily 4-like N-terminal" evidence="2">
    <location>
        <begin position="21"/>
        <end position="197"/>
    </location>
</feature>
<dbReference type="InterPro" id="IPR001296">
    <property type="entry name" value="Glyco_trans_1"/>
</dbReference>
<keyword evidence="4" id="KW-1185">Reference proteome</keyword>
<keyword evidence="3" id="KW-0808">Transferase</keyword>
<feature type="domain" description="Glycosyl transferase family 1" evidence="1">
    <location>
        <begin position="208"/>
        <end position="376"/>
    </location>
</feature>
<comment type="caution">
    <text evidence="3">The sequence shown here is derived from an EMBL/GenBank/DDBJ whole genome shotgun (WGS) entry which is preliminary data.</text>
</comment>
<accession>A0A316TVG6</accession>
<dbReference type="Pfam" id="PF00534">
    <property type="entry name" value="Glycos_transf_1"/>
    <property type="match status" value="1"/>
</dbReference>
<name>A0A316TVG6_9BACT</name>
<dbReference type="InterPro" id="IPR028098">
    <property type="entry name" value="Glyco_trans_4-like_N"/>
</dbReference>
<dbReference type="Proteomes" id="UP000245533">
    <property type="component" value="Unassembled WGS sequence"/>
</dbReference>
<reference evidence="3 4" key="1">
    <citation type="submission" date="2018-05" db="EMBL/GenBank/DDBJ databases">
        <title>Rhodohalobacter halophilus gen. nov., sp. nov., a moderately halophilic member of the family Balneolaceae.</title>
        <authorList>
            <person name="Liu Z.-W."/>
        </authorList>
    </citation>
    <scope>NUCLEOTIDE SEQUENCE [LARGE SCALE GENOMIC DNA]</scope>
    <source>
        <strain evidence="3 4">8A47</strain>
    </source>
</reference>
<dbReference type="AlphaFoldDB" id="A0A316TVG6"/>
<dbReference type="PANTHER" id="PTHR12526:SF609">
    <property type="entry name" value="LIPOPOLYSACCHARIDE BIOSYNTHESIS PROTEIN"/>
    <property type="match status" value="1"/>
</dbReference>
<proteinExistence type="predicted"/>
<evidence type="ECO:0000259" key="1">
    <source>
        <dbReference type="Pfam" id="PF00534"/>
    </source>
</evidence>
<dbReference type="CDD" id="cd03794">
    <property type="entry name" value="GT4_WbuB-like"/>
    <property type="match status" value="1"/>
</dbReference>
<gene>
    <name evidence="3" type="ORF">DDZ15_01960</name>
</gene>
<protein>
    <submittedName>
        <fullName evidence="3">Glycosyltransferase WbuB</fullName>
    </submittedName>
</protein>